<proteinExistence type="predicted"/>
<protein>
    <submittedName>
        <fullName evidence="1">Uncharacterized protein</fullName>
    </submittedName>
</protein>
<sequence>MSINFRLLSFTPLATSAPGLLRIPISLVSRSSVGMVLRFALDRKVPTVAWLLPRQSIPEGTLLGVLTALADILSHGFVGRCGVLADLLECYNPHEAERPTVGFQSQVFKSTLFTLREHLISGYGATEIRPSRPSEQIAGFVTSTRLYNGSHVMEISAFSVPEHSSQAISVTSTCSSLWESRYRLVDPADSLATSSLAFKSGQLSIADFGDNAETQEV</sequence>
<name>A0A165KPZ1_EXIGL</name>
<dbReference type="InParanoid" id="A0A165KPZ1"/>
<dbReference type="AlphaFoldDB" id="A0A165KPZ1"/>
<dbReference type="Proteomes" id="UP000077266">
    <property type="component" value="Unassembled WGS sequence"/>
</dbReference>
<accession>A0A165KPZ1</accession>
<reference evidence="1 2" key="1">
    <citation type="journal article" date="2016" name="Mol. Biol. Evol.">
        <title>Comparative Genomics of Early-Diverging Mushroom-Forming Fungi Provides Insights into the Origins of Lignocellulose Decay Capabilities.</title>
        <authorList>
            <person name="Nagy L.G."/>
            <person name="Riley R."/>
            <person name="Tritt A."/>
            <person name="Adam C."/>
            <person name="Daum C."/>
            <person name="Floudas D."/>
            <person name="Sun H."/>
            <person name="Yadav J.S."/>
            <person name="Pangilinan J."/>
            <person name="Larsson K.H."/>
            <person name="Matsuura K."/>
            <person name="Barry K."/>
            <person name="Labutti K."/>
            <person name="Kuo R."/>
            <person name="Ohm R.A."/>
            <person name="Bhattacharya S.S."/>
            <person name="Shirouzu T."/>
            <person name="Yoshinaga Y."/>
            <person name="Martin F.M."/>
            <person name="Grigoriev I.V."/>
            <person name="Hibbett D.S."/>
        </authorList>
    </citation>
    <scope>NUCLEOTIDE SEQUENCE [LARGE SCALE GENOMIC DNA]</scope>
    <source>
        <strain evidence="1 2">HHB12029</strain>
    </source>
</reference>
<evidence type="ECO:0000313" key="2">
    <source>
        <dbReference type="Proteomes" id="UP000077266"/>
    </source>
</evidence>
<organism evidence="1 2">
    <name type="scientific">Exidia glandulosa HHB12029</name>
    <dbReference type="NCBI Taxonomy" id="1314781"/>
    <lineage>
        <taxon>Eukaryota</taxon>
        <taxon>Fungi</taxon>
        <taxon>Dikarya</taxon>
        <taxon>Basidiomycota</taxon>
        <taxon>Agaricomycotina</taxon>
        <taxon>Agaricomycetes</taxon>
        <taxon>Auriculariales</taxon>
        <taxon>Exidiaceae</taxon>
        <taxon>Exidia</taxon>
    </lineage>
</organism>
<evidence type="ECO:0000313" key="1">
    <source>
        <dbReference type="EMBL" id="KZV96675.1"/>
    </source>
</evidence>
<keyword evidence="2" id="KW-1185">Reference proteome</keyword>
<dbReference type="EMBL" id="KV425940">
    <property type="protein sequence ID" value="KZV96675.1"/>
    <property type="molecule type" value="Genomic_DNA"/>
</dbReference>
<gene>
    <name evidence="1" type="ORF">EXIGLDRAFT_747563</name>
</gene>